<dbReference type="NCBIfam" id="TIGR01701">
    <property type="entry name" value="Fdhalpha-like"/>
    <property type="match status" value="1"/>
</dbReference>
<comment type="cofactor">
    <cofactor evidence="2">
        <name>[4Fe-4S] cluster</name>
        <dbReference type="ChEBI" id="CHEBI:49883"/>
    </cofactor>
</comment>
<protein>
    <submittedName>
        <fullName evidence="13">FdhF/YdeP family oxidoreductase</fullName>
    </submittedName>
</protein>
<dbReference type="CDD" id="cd02767">
    <property type="entry name" value="MopB_ydeP"/>
    <property type="match status" value="1"/>
</dbReference>
<evidence type="ECO:0000313" key="14">
    <source>
        <dbReference type="Proteomes" id="UP000598360"/>
    </source>
</evidence>
<dbReference type="PANTHER" id="PTHR43105:SF4">
    <property type="entry name" value="PROTEIN YDEP"/>
    <property type="match status" value="1"/>
</dbReference>
<dbReference type="PIRSF" id="PIRSF000144">
    <property type="entry name" value="CbbBc"/>
    <property type="match status" value="1"/>
</dbReference>
<dbReference type="GO" id="GO:0016020">
    <property type="term" value="C:membrane"/>
    <property type="evidence" value="ECO:0007669"/>
    <property type="project" value="TreeGrafter"/>
</dbReference>
<dbReference type="GO" id="GO:0030151">
    <property type="term" value="F:molybdenum ion binding"/>
    <property type="evidence" value="ECO:0007669"/>
    <property type="project" value="InterPro"/>
</dbReference>
<dbReference type="InterPro" id="IPR037951">
    <property type="entry name" value="MopB_CT_YdeP"/>
</dbReference>
<keyword evidence="6" id="KW-0479">Metal-binding</keyword>
<dbReference type="InterPro" id="IPR041953">
    <property type="entry name" value="YdeP_MopB"/>
</dbReference>
<evidence type="ECO:0000256" key="8">
    <source>
        <dbReference type="ARBA" id="ARBA00023004"/>
    </source>
</evidence>
<dbReference type="InterPro" id="IPR009010">
    <property type="entry name" value="Asp_de-COase-like_dom_sf"/>
</dbReference>
<dbReference type="InterPro" id="IPR006657">
    <property type="entry name" value="MoPterin_dinucl-bd_dom"/>
</dbReference>
<keyword evidence="8" id="KW-0408">Iron</keyword>
<dbReference type="GO" id="GO:0051539">
    <property type="term" value="F:4 iron, 4 sulfur cluster binding"/>
    <property type="evidence" value="ECO:0007669"/>
    <property type="project" value="UniProtKB-KW"/>
</dbReference>
<keyword evidence="7" id="KW-0560">Oxidoreductase</keyword>
<proteinExistence type="inferred from homology"/>
<evidence type="ECO:0000259" key="12">
    <source>
        <dbReference type="Pfam" id="PF01568"/>
    </source>
</evidence>
<dbReference type="InterPro" id="IPR010046">
    <property type="entry name" value="Mopterin_OxRdtse_a_bac"/>
</dbReference>
<dbReference type="Pfam" id="PF01568">
    <property type="entry name" value="Molydop_binding"/>
    <property type="match status" value="1"/>
</dbReference>
<evidence type="ECO:0000256" key="5">
    <source>
        <dbReference type="ARBA" id="ARBA00022505"/>
    </source>
</evidence>
<evidence type="ECO:0000256" key="10">
    <source>
        <dbReference type="SAM" id="MobiDB-lite"/>
    </source>
</evidence>
<evidence type="ECO:0000256" key="2">
    <source>
        <dbReference type="ARBA" id="ARBA00001966"/>
    </source>
</evidence>
<accession>A0A929BBH9</accession>
<sequence length="765" mass="83747">MSRKAPESDIDEDQLRVGEPGRAAAGVKGVLVSLQRSWEQMGTSRTIRTLPLLNQRSGFDCPGCAWPDPQEADGDKRKMAEFCENGAKAVAEEATTRRVDPEFFARHSVAELADRTDYWLGQQGRLTHPVIKREGDAHYRPVEWAEAFRVIAEQLRALESADEAAFYTSGRTSNEAAFLYQLLVRSYGTNNLPDCSNMCHESSGSALTETIGIGKGSVSLSDVEHADLVLVVGQNPGTNHPRMLSSLEKVKQRGGKIIAVNPLPETGLMRFKNPQNARGVVGNGTELADEFAQIRIGGDLALFRALNALLHRSGALDREFIDEYCHGYDEFTASLGEIDWDEVTEQTGLERAQIERIAEMLAGSERTVACWAMGLTQHKHGVATIREVVNTLLLRGMIGKPGAGVCPVRGHSNVQGDRTMGVWEKMPESFLAALDAEFGISAPREHGLDTVDAIRAMRSGGVRVFLGMGGNFVSATPDTEATAQALQDCELTVQVSTKLNRSHVVPGRTALILPTLGRTERDVQDSGEQFVTVEDSMSVVHASRGRLAPASDELISEVAIVSRLGRELLGDEHPVRWASFERDYDAIREHIAHVVPGCADYNARVREPDGFVLPHPPRDSRTFPTATGKANFTVNSAEPLRVPEGRLLLQTLRSHDQYNTTIYGLSDRYRGIEDARRVVLVNAEDISALGFTDGDPVDVVSEWTTAEGDLQERRAKRFRLVAFPTARGCAAAYYPEANPLVALDSVAEKSNTPVSKAIQVRFEPA</sequence>
<evidence type="ECO:0000259" key="11">
    <source>
        <dbReference type="Pfam" id="PF00384"/>
    </source>
</evidence>
<dbReference type="AlphaFoldDB" id="A0A929BBH9"/>
<evidence type="ECO:0000256" key="6">
    <source>
        <dbReference type="ARBA" id="ARBA00022723"/>
    </source>
</evidence>
<evidence type="ECO:0000256" key="9">
    <source>
        <dbReference type="ARBA" id="ARBA00023014"/>
    </source>
</evidence>
<dbReference type="GO" id="GO:0008863">
    <property type="term" value="F:formate dehydrogenase (NAD+) activity"/>
    <property type="evidence" value="ECO:0007669"/>
    <property type="project" value="InterPro"/>
</dbReference>
<dbReference type="CDD" id="cd02787">
    <property type="entry name" value="MopB_CT_ydeP"/>
    <property type="match status" value="1"/>
</dbReference>
<dbReference type="Proteomes" id="UP000598360">
    <property type="component" value="Unassembled WGS sequence"/>
</dbReference>
<name>A0A929BBH9_9PSEU</name>
<dbReference type="SUPFAM" id="SSF53706">
    <property type="entry name" value="Formate dehydrogenase/DMSO reductase, domains 1-3"/>
    <property type="match status" value="1"/>
</dbReference>
<keyword evidence="9" id="KW-0411">Iron-sulfur</keyword>
<organism evidence="13 14">
    <name type="scientific">Saccharopolyspora montiporae</name>
    <dbReference type="NCBI Taxonomy" id="2781240"/>
    <lineage>
        <taxon>Bacteria</taxon>
        <taxon>Bacillati</taxon>
        <taxon>Actinomycetota</taxon>
        <taxon>Actinomycetes</taxon>
        <taxon>Pseudonocardiales</taxon>
        <taxon>Pseudonocardiaceae</taxon>
        <taxon>Saccharopolyspora</taxon>
    </lineage>
</organism>
<comment type="caution">
    <text evidence="13">The sequence shown here is derived from an EMBL/GenBank/DDBJ whole genome shotgun (WGS) entry which is preliminary data.</text>
</comment>
<dbReference type="InterPro" id="IPR006656">
    <property type="entry name" value="Mopterin_OxRdtase"/>
</dbReference>
<dbReference type="Gene3D" id="3.40.50.740">
    <property type="match status" value="1"/>
</dbReference>
<dbReference type="SUPFAM" id="SSF50692">
    <property type="entry name" value="ADC-like"/>
    <property type="match status" value="1"/>
</dbReference>
<evidence type="ECO:0000256" key="4">
    <source>
        <dbReference type="ARBA" id="ARBA00022485"/>
    </source>
</evidence>
<comment type="similarity">
    <text evidence="3">Belongs to the prokaryotic molybdopterin-containing oxidoreductase family.</text>
</comment>
<dbReference type="GO" id="GO:0043546">
    <property type="term" value="F:molybdopterin cofactor binding"/>
    <property type="evidence" value="ECO:0007669"/>
    <property type="project" value="InterPro"/>
</dbReference>
<evidence type="ECO:0000256" key="7">
    <source>
        <dbReference type="ARBA" id="ARBA00023002"/>
    </source>
</evidence>
<evidence type="ECO:0000313" key="13">
    <source>
        <dbReference type="EMBL" id="MBE9374502.1"/>
    </source>
</evidence>
<keyword evidence="5" id="KW-0500">Molybdenum</keyword>
<dbReference type="RefSeq" id="WP_193927955.1">
    <property type="nucleotide sequence ID" value="NZ_JADEYC010000014.1"/>
</dbReference>
<dbReference type="Gene3D" id="3.40.228.10">
    <property type="entry name" value="Dimethylsulfoxide Reductase, domain 2"/>
    <property type="match status" value="1"/>
</dbReference>
<dbReference type="EMBL" id="JADEYC010000014">
    <property type="protein sequence ID" value="MBE9374502.1"/>
    <property type="molecule type" value="Genomic_DNA"/>
</dbReference>
<keyword evidence="14" id="KW-1185">Reference proteome</keyword>
<dbReference type="Gene3D" id="2.40.40.20">
    <property type="match status" value="1"/>
</dbReference>
<dbReference type="PANTHER" id="PTHR43105">
    <property type="entry name" value="RESPIRATORY NITRATE REDUCTASE"/>
    <property type="match status" value="1"/>
</dbReference>
<feature type="region of interest" description="Disordered" evidence="10">
    <location>
        <begin position="1"/>
        <end position="21"/>
    </location>
</feature>
<comment type="cofactor">
    <cofactor evidence="1">
        <name>Mo-bis(molybdopterin guanine dinucleotide)</name>
        <dbReference type="ChEBI" id="CHEBI:60539"/>
    </cofactor>
</comment>
<evidence type="ECO:0000256" key="3">
    <source>
        <dbReference type="ARBA" id="ARBA00010312"/>
    </source>
</evidence>
<dbReference type="InterPro" id="IPR050123">
    <property type="entry name" value="Prok_molybdopt-oxidoreductase"/>
</dbReference>
<feature type="domain" description="Molybdopterin dinucleotide-binding" evidence="12">
    <location>
        <begin position="647"/>
        <end position="756"/>
    </location>
</feature>
<dbReference type="Pfam" id="PF00384">
    <property type="entry name" value="Molybdopterin"/>
    <property type="match status" value="1"/>
</dbReference>
<evidence type="ECO:0000256" key="1">
    <source>
        <dbReference type="ARBA" id="ARBA00001942"/>
    </source>
</evidence>
<keyword evidence="4" id="KW-0004">4Fe-4S</keyword>
<reference evidence="13" key="1">
    <citation type="submission" date="2020-10" db="EMBL/GenBank/DDBJ databases">
        <title>Diversity and distribution of actinomycetes associated with coral in the coast of Hainan.</title>
        <authorList>
            <person name="Li F."/>
        </authorList>
    </citation>
    <scope>NUCLEOTIDE SEQUENCE</scope>
    <source>
        <strain evidence="13">HNM0983</strain>
    </source>
</reference>
<gene>
    <name evidence="13" type="ORF">IQ251_08580</name>
</gene>
<feature type="domain" description="Molybdopterin oxidoreductase" evidence="11">
    <location>
        <begin position="125"/>
        <end position="495"/>
    </location>
</feature>